<feature type="transmembrane region" description="Helical" evidence="7">
    <location>
        <begin position="160"/>
        <end position="182"/>
    </location>
</feature>
<evidence type="ECO:0000256" key="5">
    <source>
        <dbReference type="ARBA" id="ARBA00023136"/>
    </source>
</evidence>
<gene>
    <name evidence="9" type="ORF">GCM10009827_028750</name>
</gene>
<dbReference type="EMBL" id="BAAAQD010000005">
    <property type="protein sequence ID" value="GAA1512698.1"/>
    <property type="molecule type" value="Genomic_DNA"/>
</dbReference>
<keyword evidence="5 7" id="KW-0472">Membrane</keyword>
<comment type="subcellular location">
    <subcellularLocation>
        <location evidence="1">Cell membrane</location>
        <topology evidence="1">Multi-pass membrane protein</topology>
    </subcellularLocation>
</comment>
<dbReference type="InterPro" id="IPR020846">
    <property type="entry name" value="MFS_dom"/>
</dbReference>
<evidence type="ECO:0000256" key="3">
    <source>
        <dbReference type="ARBA" id="ARBA00022692"/>
    </source>
</evidence>
<feature type="transmembrane region" description="Helical" evidence="7">
    <location>
        <begin position="332"/>
        <end position="349"/>
    </location>
</feature>
<comment type="caution">
    <text evidence="9">The sequence shown here is derived from an EMBL/GenBank/DDBJ whole genome shotgun (WGS) entry which is preliminary data.</text>
</comment>
<keyword evidence="9" id="KW-0813">Transport</keyword>
<keyword evidence="10" id="KW-1185">Reference proteome</keyword>
<dbReference type="RefSeq" id="WP_344502357.1">
    <property type="nucleotide sequence ID" value="NZ_BAAAQD010000005.1"/>
</dbReference>
<feature type="transmembrane region" description="Helical" evidence="7">
    <location>
        <begin position="103"/>
        <end position="124"/>
    </location>
</feature>
<evidence type="ECO:0000313" key="10">
    <source>
        <dbReference type="Proteomes" id="UP001501470"/>
    </source>
</evidence>
<evidence type="ECO:0000256" key="6">
    <source>
        <dbReference type="SAM" id="MobiDB-lite"/>
    </source>
</evidence>
<organism evidence="9 10">
    <name type="scientific">Dactylosporangium maewongense</name>
    <dbReference type="NCBI Taxonomy" id="634393"/>
    <lineage>
        <taxon>Bacteria</taxon>
        <taxon>Bacillati</taxon>
        <taxon>Actinomycetota</taxon>
        <taxon>Actinomycetes</taxon>
        <taxon>Micromonosporales</taxon>
        <taxon>Micromonosporaceae</taxon>
        <taxon>Dactylosporangium</taxon>
    </lineage>
</organism>
<evidence type="ECO:0000256" key="7">
    <source>
        <dbReference type="SAM" id="Phobius"/>
    </source>
</evidence>
<dbReference type="Proteomes" id="UP001501470">
    <property type="component" value="Unassembled WGS sequence"/>
</dbReference>
<dbReference type="PROSITE" id="PS50850">
    <property type="entry name" value="MFS"/>
    <property type="match status" value="1"/>
</dbReference>
<feature type="transmembrane region" description="Helical" evidence="7">
    <location>
        <begin position="136"/>
        <end position="154"/>
    </location>
</feature>
<feature type="domain" description="Major facilitator superfamily (MFS) profile" evidence="8">
    <location>
        <begin position="7"/>
        <end position="379"/>
    </location>
</feature>
<proteinExistence type="predicted"/>
<keyword evidence="3 7" id="KW-0812">Transmembrane</keyword>
<evidence type="ECO:0000259" key="8">
    <source>
        <dbReference type="PROSITE" id="PS50850"/>
    </source>
</evidence>
<evidence type="ECO:0000256" key="1">
    <source>
        <dbReference type="ARBA" id="ARBA00004651"/>
    </source>
</evidence>
<dbReference type="Gene3D" id="1.20.1250.20">
    <property type="entry name" value="MFS general substrate transporter like domains"/>
    <property type="match status" value="1"/>
</dbReference>
<accession>A0ABN2A7V4</accession>
<dbReference type="InterPro" id="IPR011701">
    <property type="entry name" value="MFS"/>
</dbReference>
<dbReference type="SUPFAM" id="SSF103473">
    <property type="entry name" value="MFS general substrate transporter"/>
    <property type="match status" value="1"/>
</dbReference>
<feature type="transmembrane region" description="Helical" evidence="7">
    <location>
        <begin position="46"/>
        <end position="66"/>
    </location>
</feature>
<feature type="transmembrane region" description="Helical" evidence="7">
    <location>
        <begin position="264"/>
        <end position="285"/>
    </location>
</feature>
<evidence type="ECO:0000313" key="9">
    <source>
        <dbReference type="EMBL" id="GAA1512698.1"/>
    </source>
</evidence>
<keyword evidence="2" id="KW-1003">Cell membrane</keyword>
<feature type="transmembrane region" description="Helical" evidence="7">
    <location>
        <begin position="73"/>
        <end position="97"/>
    </location>
</feature>
<protein>
    <submittedName>
        <fullName evidence="9">Sugar transporter</fullName>
    </submittedName>
</protein>
<feature type="transmembrane region" description="Helical" evidence="7">
    <location>
        <begin position="203"/>
        <end position="224"/>
    </location>
</feature>
<dbReference type="InterPro" id="IPR050189">
    <property type="entry name" value="MFS_Efflux_Transporters"/>
</dbReference>
<dbReference type="CDD" id="cd17324">
    <property type="entry name" value="MFS_NepI_like"/>
    <property type="match status" value="1"/>
</dbReference>
<evidence type="ECO:0000256" key="4">
    <source>
        <dbReference type="ARBA" id="ARBA00022989"/>
    </source>
</evidence>
<evidence type="ECO:0000256" key="2">
    <source>
        <dbReference type="ARBA" id="ARBA00022475"/>
    </source>
</evidence>
<feature type="region of interest" description="Disordered" evidence="6">
    <location>
        <begin position="383"/>
        <end position="412"/>
    </location>
</feature>
<feature type="transmembrane region" description="Helical" evidence="7">
    <location>
        <begin position="291"/>
        <end position="311"/>
    </location>
</feature>
<feature type="transmembrane region" description="Helical" evidence="7">
    <location>
        <begin position="355"/>
        <end position="374"/>
    </location>
</feature>
<dbReference type="InterPro" id="IPR036259">
    <property type="entry name" value="MFS_trans_sf"/>
</dbReference>
<dbReference type="PANTHER" id="PTHR43124:SF3">
    <property type="entry name" value="CHLORAMPHENICOL EFFLUX PUMP RV0191"/>
    <property type="match status" value="1"/>
</dbReference>
<keyword evidence="9" id="KW-0762">Sugar transport</keyword>
<keyword evidence="4 7" id="KW-1133">Transmembrane helix</keyword>
<dbReference type="PANTHER" id="PTHR43124">
    <property type="entry name" value="PURINE EFFLUX PUMP PBUE"/>
    <property type="match status" value="1"/>
</dbReference>
<dbReference type="Pfam" id="PF07690">
    <property type="entry name" value="MFS_1"/>
    <property type="match status" value="1"/>
</dbReference>
<feature type="transmembrane region" description="Helical" evidence="7">
    <location>
        <begin position="7"/>
        <end position="34"/>
    </location>
</feature>
<sequence length="412" mass="41129">MDRRANAALAALSVATFTFVTVEVMPIGLLTVIADDLGRTRAEAGLLLTGYAAVVLVLSVPMAVLTRRLPRRLLLGAALGVSAAATAVSGLAQGYAMLLGARLVVGLTQALFWSIVASTATAMFPPSRRGRTVARLSIGASLAPVLGVPLGTWLGQQLGWRAAFGVMAVIGAATCVAVVALLPGALPSGAASARGAAPDLRRYLLLLLVTSLGVAGAMTAQTYVTPFLLDVTHFDASSLGPLLLVSGVGGVVGTLAVGRFLDRYPWPALAVPMSLLCAASVVLYAGGTVRALVVAALATSGGAYAAFAAAVQNRALQIAPGSTDMASAGGSSAFNIGISAGSFVGGLIIEGAGPRAVALAAAVLIATALAALLLDPLLSAAGPPPSGHPVPKQRDPQQHAAAWGEKSGNPNA</sequence>
<name>A0ABN2A7V4_9ACTN</name>
<reference evidence="9 10" key="1">
    <citation type="journal article" date="2019" name="Int. J. Syst. Evol. Microbiol.">
        <title>The Global Catalogue of Microorganisms (GCM) 10K type strain sequencing project: providing services to taxonomists for standard genome sequencing and annotation.</title>
        <authorList>
            <consortium name="The Broad Institute Genomics Platform"/>
            <consortium name="The Broad Institute Genome Sequencing Center for Infectious Disease"/>
            <person name="Wu L."/>
            <person name="Ma J."/>
        </authorList>
    </citation>
    <scope>NUCLEOTIDE SEQUENCE [LARGE SCALE GENOMIC DNA]</scope>
    <source>
        <strain evidence="9 10">JCM 15933</strain>
    </source>
</reference>